<accession>A0A1V2H9K6</accession>
<keyword evidence="1" id="KW-0963">Cytoplasm</keyword>
<evidence type="ECO:0000259" key="4">
    <source>
        <dbReference type="Pfam" id="PF07733"/>
    </source>
</evidence>
<keyword evidence="6" id="KW-1185">Reference proteome</keyword>
<dbReference type="InterPro" id="IPR011708">
    <property type="entry name" value="DNA_pol3_alpha_NTPase_dom"/>
</dbReference>
<sequence length="84" mass="9294">MDFEHERREEVIQHIYERYGRHGAAIAGTVIRYRARSAVREVGKAMGLSEDVTGRLAKASWGPGREQTLAELASGLGLDPADTR</sequence>
<organism evidence="5 6">
    <name type="scientific">Teichococcus deserti</name>
    <dbReference type="NCBI Taxonomy" id="1817963"/>
    <lineage>
        <taxon>Bacteria</taxon>
        <taxon>Pseudomonadati</taxon>
        <taxon>Pseudomonadota</taxon>
        <taxon>Alphaproteobacteria</taxon>
        <taxon>Acetobacterales</taxon>
        <taxon>Roseomonadaceae</taxon>
        <taxon>Roseomonas</taxon>
    </lineage>
</organism>
<dbReference type="EMBL" id="MLCO01000001">
    <property type="protein sequence ID" value="ONG59155.1"/>
    <property type="molecule type" value="Genomic_DNA"/>
</dbReference>
<dbReference type="AlphaFoldDB" id="A0A1V2H9K6"/>
<dbReference type="PANTHER" id="PTHR32294">
    <property type="entry name" value="DNA POLYMERASE III SUBUNIT ALPHA"/>
    <property type="match status" value="1"/>
</dbReference>
<dbReference type="InterPro" id="IPR004805">
    <property type="entry name" value="DnaE2/DnaE/PolC"/>
</dbReference>
<evidence type="ECO:0000256" key="2">
    <source>
        <dbReference type="ARBA" id="ARBA00022763"/>
    </source>
</evidence>
<dbReference type="Pfam" id="PF07733">
    <property type="entry name" value="DNA_pol3_alpha"/>
    <property type="match status" value="1"/>
</dbReference>
<dbReference type="PANTHER" id="PTHR32294:SF4">
    <property type="entry name" value="ERROR-PRONE DNA POLYMERASE"/>
    <property type="match status" value="1"/>
</dbReference>
<name>A0A1V2H9K6_9PROT</name>
<comment type="caution">
    <text evidence="5">The sequence shown here is derived from an EMBL/GenBank/DDBJ whole genome shotgun (WGS) entry which is preliminary data.</text>
</comment>
<evidence type="ECO:0000256" key="3">
    <source>
        <dbReference type="ARBA" id="ARBA00023204"/>
    </source>
</evidence>
<proteinExistence type="predicted"/>
<keyword evidence="3" id="KW-0234">DNA repair</keyword>
<gene>
    <name evidence="5" type="ORF">BKE38_00330</name>
</gene>
<dbReference type="GO" id="GO:0006281">
    <property type="term" value="P:DNA repair"/>
    <property type="evidence" value="ECO:0007669"/>
    <property type="project" value="UniProtKB-KW"/>
</dbReference>
<evidence type="ECO:0000313" key="5">
    <source>
        <dbReference type="EMBL" id="ONG59155.1"/>
    </source>
</evidence>
<keyword evidence="2" id="KW-0227">DNA damage</keyword>
<reference evidence="5 6" key="1">
    <citation type="submission" date="2016-10" db="EMBL/GenBank/DDBJ databases">
        <title>Draft Genome sequence of Roseomonas sp. strain M3.</title>
        <authorList>
            <person name="Subhash Y."/>
            <person name="Lee S."/>
        </authorList>
    </citation>
    <scope>NUCLEOTIDE SEQUENCE [LARGE SCALE GENOMIC DNA]</scope>
    <source>
        <strain evidence="5 6">M3</strain>
    </source>
</reference>
<dbReference type="GO" id="GO:0006260">
    <property type="term" value="P:DNA replication"/>
    <property type="evidence" value="ECO:0007669"/>
    <property type="project" value="InterPro"/>
</dbReference>
<dbReference type="GO" id="GO:0008408">
    <property type="term" value="F:3'-5' exonuclease activity"/>
    <property type="evidence" value="ECO:0007669"/>
    <property type="project" value="InterPro"/>
</dbReference>
<dbReference type="Proteomes" id="UP000188879">
    <property type="component" value="Unassembled WGS sequence"/>
</dbReference>
<evidence type="ECO:0000313" key="6">
    <source>
        <dbReference type="Proteomes" id="UP000188879"/>
    </source>
</evidence>
<protein>
    <recommendedName>
        <fullName evidence="4">Bacterial DNA polymerase III alpha subunit NTPase domain-containing protein</fullName>
    </recommendedName>
</protein>
<feature type="domain" description="Bacterial DNA polymerase III alpha subunit NTPase" evidence="4">
    <location>
        <begin position="1"/>
        <end position="63"/>
    </location>
</feature>
<evidence type="ECO:0000256" key="1">
    <source>
        <dbReference type="ARBA" id="ARBA00022490"/>
    </source>
</evidence>